<dbReference type="Pfam" id="PF03626">
    <property type="entry name" value="COX4_pro"/>
    <property type="match status" value="1"/>
</dbReference>
<keyword evidence="5 10" id="KW-0812">Transmembrane</keyword>
<dbReference type="GO" id="GO:0005886">
    <property type="term" value="C:plasma membrane"/>
    <property type="evidence" value="ECO:0007669"/>
    <property type="project" value="UniProtKB-SubCell"/>
</dbReference>
<dbReference type="GO" id="GO:0009486">
    <property type="term" value="F:cytochrome bo3 ubiquinol oxidase activity"/>
    <property type="evidence" value="ECO:0007669"/>
    <property type="project" value="InterPro"/>
</dbReference>
<dbReference type="GO" id="GO:0019646">
    <property type="term" value="P:aerobic electron transport chain"/>
    <property type="evidence" value="ECO:0007669"/>
    <property type="project" value="TreeGrafter"/>
</dbReference>
<accession>A0A837I7M2</accession>
<keyword evidence="7 10" id="KW-1133">Transmembrane helix</keyword>
<name>A0A837I7M2_9BACT</name>
<evidence type="ECO:0000313" key="11">
    <source>
        <dbReference type="EMBL" id="KKT36789.1"/>
    </source>
</evidence>
<sequence length="126" mass="14293">MSTNDFKVIDEQYEAGRLAMRSYVIGFVLSAILTLIPYIIVVSHMFGKQSLVLAVVLFGVTQLLVQVIFFLHLSKKSKPQWNIIVFIFTVLIVAILVVGSLWVMYNLNYNMTDVSPFNSNEGYIPQ</sequence>
<keyword evidence="6" id="KW-0249">Electron transport</keyword>
<evidence type="ECO:0000256" key="10">
    <source>
        <dbReference type="SAM" id="Phobius"/>
    </source>
</evidence>
<comment type="similarity">
    <text evidence="2">Belongs to the cytochrome c oxidase bacterial subunit 4 family.</text>
</comment>
<dbReference type="PANTHER" id="PTHR36835">
    <property type="entry name" value="CYTOCHROME BO(3) UBIQUINOL OXIDASE SUBUNIT 4"/>
    <property type="match status" value="1"/>
</dbReference>
<evidence type="ECO:0000256" key="4">
    <source>
        <dbReference type="ARBA" id="ARBA00022475"/>
    </source>
</evidence>
<gene>
    <name evidence="11" type="ORF">UW25_C0004G0117</name>
</gene>
<keyword evidence="9 10" id="KW-0472">Membrane</keyword>
<dbReference type="GO" id="GO:0015078">
    <property type="term" value="F:proton transmembrane transporter activity"/>
    <property type="evidence" value="ECO:0007669"/>
    <property type="project" value="TreeGrafter"/>
</dbReference>
<dbReference type="AlphaFoldDB" id="A0A837I7M2"/>
<keyword evidence="3" id="KW-0813">Transport</keyword>
<evidence type="ECO:0000256" key="1">
    <source>
        <dbReference type="ARBA" id="ARBA00004651"/>
    </source>
</evidence>
<dbReference type="GO" id="GO:0015990">
    <property type="term" value="P:electron transport coupled proton transport"/>
    <property type="evidence" value="ECO:0007669"/>
    <property type="project" value="InterPro"/>
</dbReference>
<proteinExistence type="inferred from homology"/>
<comment type="caution">
    <text evidence="11">The sequence shown here is derived from an EMBL/GenBank/DDBJ whole genome shotgun (WGS) entry which is preliminary data.</text>
</comment>
<organism evidence="11 12">
    <name type="scientific">Candidatus Nomurabacteria bacterium GW2011_GWB1_44_12</name>
    <dbReference type="NCBI Taxonomy" id="1618748"/>
    <lineage>
        <taxon>Bacteria</taxon>
        <taxon>Candidatus Nomuraibacteriota</taxon>
    </lineage>
</organism>
<dbReference type="InterPro" id="IPR050968">
    <property type="entry name" value="Cytochrome_c_oxidase_bac_sub4"/>
</dbReference>
<dbReference type="PANTHER" id="PTHR36835:SF1">
    <property type="entry name" value="CYTOCHROME BO(3) UBIQUINOL OXIDASE SUBUNIT 4"/>
    <property type="match status" value="1"/>
</dbReference>
<feature type="transmembrane region" description="Helical" evidence="10">
    <location>
        <begin position="83"/>
        <end position="105"/>
    </location>
</feature>
<evidence type="ECO:0000313" key="12">
    <source>
        <dbReference type="Proteomes" id="UP000033815"/>
    </source>
</evidence>
<evidence type="ECO:0000256" key="7">
    <source>
        <dbReference type="ARBA" id="ARBA00022989"/>
    </source>
</evidence>
<evidence type="ECO:0000256" key="9">
    <source>
        <dbReference type="ARBA" id="ARBA00023136"/>
    </source>
</evidence>
<evidence type="ECO:0000256" key="6">
    <source>
        <dbReference type="ARBA" id="ARBA00022982"/>
    </source>
</evidence>
<comment type="subcellular location">
    <subcellularLocation>
        <location evidence="1">Cell membrane</location>
        <topology evidence="1">Multi-pass membrane protein</topology>
    </subcellularLocation>
</comment>
<feature type="transmembrane region" description="Helical" evidence="10">
    <location>
        <begin position="23"/>
        <end position="45"/>
    </location>
</feature>
<evidence type="ECO:0000256" key="2">
    <source>
        <dbReference type="ARBA" id="ARBA00008079"/>
    </source>
</evidence>
<feature type="transmembrane region" description="Helical" evidence="10">
    <location>
        <begin position="51"/>
        <end position="71"/>
    </location>
</feature>
<evidence type="ECO:0000256" key="5">
    <source>
        <dbReference type="ARBA" id="ARBA00022692"/>
    </source>
</evidence>
<protein>
    <submittedName>
        <fullName evidence="11">Cytochrome o ubiquinol oxidase subunit IV</fullName>
    </submittedName>
</protein>
<dbReference type="EMBL" id="LCHP01000004">
    <property type="protein sequence ID" value="KKT36789.1"/>
    <property type="molecule type" value="Genomic_DNA"/>
</dbReference>
<dbReference type="Proteomes" id="UP000033815">
    <property type="component" value="Unassembled WGS sequence"/>
</dbReference>
<dbReference type="InterPro" id="IPR014210">
    <property type="entry name" value="Cyt_o_ubiqinol_oxidase_su4"/>
</dbReference>
<keyword evidence="8" id="KW-0560">Oxidoreductase</keyword>
<keyword evidence="4" id="KW-1003">Cell membrane</keyword>
<reference evidence="11 12" key="1">
    <citation type="journal article" date="2015" name="Nature">
        <title>rRNA introns, odd ribosomes, and small enigmatic genomes across a large radiation of phyla.</title>
        <authorList>
            <person name="Brown C.T."/>
            <person name="Hug L.A."/>
            <person name="Thomas B.C."/>
            <person name="Sharon I."/>
            <person name="Castelle C.J."/>
            <person name="Singh A."/>
            <person name="Wilkins M.J."/>
            <person name="Williams K.H."/>
            <person name="Banfield J.F."/>
        </authorList>
    </citation>
    <scope>NUCLEOTIDE SEQUENCE [LARGE SCALE GENOMIC DNA]</scope>
</reference>
<dbReference type="InterPro" id="IPR005171">
    <property type="entry name" value="Cyt_c_oxidase_su4_prok"/>
</dbReference>
<dbReference type="GO" id="GO:0009319">
    <property type="term" value="C:cytochrome o ubiquinol oxidase complex"/>
    <property type="evidence" value="ECO:0007669"/>
    <property type="project" value="TreeGrafter"/>
</dbReference>
<dbReference type="NCBIfam" id="TIGR02847">
    <property type="entry name" value="CyoD"/>
    <property type="match status" value="1"/>
</dbReference>
<evidence type="ECO:0000256" key="3">
    <source>
        <dbReference type="ARBA" id="ARBA00022448"/>
    </source>
</evidence>
<evidence type="ECO:0000256" key="8">
    <source>
        <dbReference type="ARBA" id="ARBA00023002"/>
    </source>
</evidence>